<evidence type="ECO:0008006" key="3">
    <source>
        <dbReference type="Google" id="ProtNLM"/>
    </source>
</evidence>
<sequence length="133" mass="14978">MIEKTLASYPHITIKYSLSMDVLLVDWTGDQSRSSVMDGCEKILHYLRQYRSAKVLNDNTHVTSIWSDASEWVATDWFPRMQAGGCRLFAWVYSPNLYSKLSTDQTLLHGSGGVIATTFDNSDTAMAWLMAMG</sequence>
<gene>
    <name evidence="1" type="ORF">ACFQ2O_11720</name>
</gene>
<evidence type="ECO:0000313" key="2">
    <source>
        <dbReference type="Proteomes" id="UP001597094"/>
    </source>
</evidence>
<keyword evidence="2" id="KW-1185">Reference proteome</keyword>
<dbReference type="Proteomes" id="UP001597094">
    <property type="component" value="Unassembled WGS sequence"/>
</dbReference>
<comment type="caution">
    <text evidence="1">The sequence shown here is derived from an EMBL/GenBank/DDBJ whole genome shotgun (WGS) entry which is preliminary data.</text>
</comment>
<protein>
    <recommendedName>
        <fullName evidence="3">STAS/SEC14 domain-containing protein</fullName>
    </recommendedName>
</protein>
<accession>A0ABW3STL7</accession>
<reference evidence="2" key="1">
    <citation type="journal article" date="2019" name="Int. J. Syst. Evol. Microbiol.">
        <title>The Global Catalogue of Microorganisms (GCM) 10K type strain sequencing project: providing services to taxonomists for standard genome sequencing and annotation.</title>
        <authorList>
            <consortium name="The Broad Institute Genomics Platform"/>
            <consortium name="The Broad Institute Genome Sequencing Center for Infectious Disease"/>
            <person name="Wu L."/>
            <person name="Ma J."/>
        </authorList>
    </citation>
    <scope>NUCLEOTIDE SEQUENCE [LARGE SCALE GENOMIC DNA]</scope>
    <source>
        <strain evidence="2">JCM 31319</strain>
    </source>
</reference>
<evidence type="ECO:0000313" key="1">
    <source>
        <dbReference type="EMBL" id="MFD1186875.1"/>
    </source>
</evidence>
<name>A0ABW3STL7_9BACT</name>
<proteinExistence type="predicted"/>
<organism evidence="1 2">
    <name type="scientific">Pontibacter rugosus</name>
    <dbReference type="NCBI Taxonomy" id="1745966"/>
    <lineage>
        <taxon>Bacteria</taxon>
        <taxon>Pseudomonadati</taxon>
        <taxon>Bacteroidota</taxon>
        <taxon>Cytophagia</taxon>
        <taxon>Cytophagales</taxon>
        <taxon>Hymenobacteraceae</taxon>
        <taxon>Pontibacter</taxon>
    </lineage>
</organism>
<dbReference type="RefSeq" id="WP_377527674.1">
    <property type="nucleotide sequence ID" value="NZ_JBHTLD010000099.1"/>
</dbReference>
<dbReference type="EMBL" id="JBHTLD010000099">
    <property type="protein sequence ID" value="MFD1186875.1"/>
    <property type="molecule type" value="Genomic_DNA"/>
</dbReference>